<sequence length="70" mass="7616">MMLKMGLVKWYNQAKGYGFICPLDGSSEIYVQRASIANTGNKSLNAGQRVEFTTYRSVAHGPAAADVIAF</sequence>
<dbReference type="GO" id="GO:0003677">
    <property type="term" value="F:DNA binding"/>
    <property type="evidence" value="ECO:0007669"/>
    <property type="project" value="UniProtKB-KW"/>
</dbReference>
<reference evidence="8 9" key="1">
    <citation type="submission" date="2014-05" db="EMBL/GenBank/DDBJ databases">
        <title>ATOL: Assembling a taxonomically balanced genome-scale reconstruction of the evolutionary history of the Enterobacteriaceae.</title>
        <authorList>
            <person name="Plunkett G.III."/>
            <person name="Neeno-Eckwall E.C."/>
            <person name="Glasner J.D."/>
            <person name="Perna N.T."/>
        </authorList>
    </citation>
    <scope>NUCLEOTIDE SEQUENCE [LARGE SCALE GENOMIC DNA]</scope>
    <source>
        <strain evidence="8 9">ATCC 33852</strain>
    </source>
</reference>
<proteinExistence type="predicted"/>
<keyword evidence="6" id="KW-0804">Transcription</keyword>
<evidence type="ECO:0000256" key="2">
    <source>
        <dbReference type="ARBA" id="ARBA00022490"/>
    </source>
</evidence>
<dbReference type="OrthoDB" id="3695885at2"/>
<dbReference type="InterPro" id="IPR011129">
    <property type="entry name" value="CSD"/>
</dbReference>
<dbReference type="PIRSF" id="PIRSF002599">
    <property type="entry name" value="Cold_shock_A"/>
    <property type="match status" value="1"/>
</dbReference>
<dbReference type="STRING" id="910964.GEAM_1038"/>
<evidence type="ECO:0000256" key="1">
    <source>
        <dbReference type="ARBA" id="ARBA00004496"/>
    </source>
</evidence>
<keyword evidence="4" id="KW-0238">DNA-binding</keyword>
<gene>
    <name evidence="8" type="ORF">GEAM_1038</name>
</gene>
<dbReference type="eggNOG" id="COG1278">
    <property type="taxonomic scope" value="Bacteria"/>
</dbReference>
<dbReference type="GeneID" id="78379380"/>
<evidence type="ECO:0000259" key="7">
    <source>
        <dbReference type="PROSITE" id="PS51857"/>
    </source>
</evidence>
<dbReference type="CDD" id="cd04458">
    <property type="entry name" value="CSP_CDS"/>
    <property type="match status" value="1"/>
</dbReference>
<keyword evidence="9" id="KW-1185">Reference proteome</keyword>
<dbReference type="Gene3D" id="2.40.50.140">
    <property type="entry name" value="Nucleic acid-binding proteins"/>
    <property type="match status" value="1"/>
</dbReference>
<keyword evidence="5" id="KW-0010">Activator</keyword>
<dbReference type="PROSITE" id="PS51857">
    <property type="entry name" value="CSD_2"/>
    <property type="match status" value="1"/>
</dbReference>
<comment type="subcellular location">
    <subcellularLocation>
        <location evidence="1">Cytoplasm</location>
    </subcellularLocation>
</comment>
<dbReference type="SMART" id="SM00357">
    <property type="entry name" value="CSP"/>
    <property type="match status" value="1"/>
</dbReference>
<evidence type="ECO:0000256" key="4">
    <source>
        <dbReference type="ARBA" id="ARBA00023125"/>
    </source>
</evidence>
<organism evidence="8 9">
    <name type="scientific">Ewingella americana (strain ATCC 33852 / DSM 4580 / CCUG 14506 / JCM 5911 / LMG 7869 / NCTC 12157 / CDC 1468-78)</name>
    <dbReference type="NCBI Taxonomy" id="910964"/>
    <lineage>
        <taxon>Bacteria</taxon>
        <taxon>Pseudomonadati</taxon>
        <taxon>Pseudomonadota</taxon>
        <taxon>Gammaproteobacteria</taxon>
        <taxon>Enterobacterales</taxon>
        <taxon>Yersiniaceae</taxon>
        <taxon>Ewingella</taxon>
    </lineage>
</organism>
<dbReference type="InterPro" id="IPR002059">
    <property type="entry name" value="CSP_DNA-bd"/>
</dbReference>
<dbReference type="PANTHER" id="PTHR46565:SF20">
    <property type="entry name" value="COLD SHOCK DOMAIN-CONTAINING PROTEIN 4"/>
    <property type="match status" value="1"/>
</dbReference>
<evidence type="ECO:0000313" key="8">
    <source>
        <dbReference type="EMBL" id="KFC83855.1"/>
    </source>
</evidence>
<accession>A0A085GJG0</accession>
<dbReference type="Proteomes" id="UP000028640">
    <property type="component" value="Unassembled WGS sequence"/>
</dbReference>
<dbReference type="SUPFAM" id="SSF50249">
    <property type="entry name" value="Nucleic acid-binding proteins"/>
    <property type="match status" value="1"/>
</dbReference>
<keyword evidence="3" id="KW-0805">Transcription regulation</keyword>
<evidence type="ECO:0000256" key="3">
    <source>
        <dbReference type="ARBA" id="ARBA00023015"/>
    </source>
</evidence>
<dbReference type="EMBL" id="JMPJ01000033">
    <property type="protein sequence ID" value="KFC83855.1"/>
    <property type="molecule type" value="Genomic_DNA"/>
</dbReference>
<dbReference type="PRINTS" id="PR00050">
    <property type="entry name" value="COLDSHOCK"/>
</dbReference>
<evidence type="ECO:0000256" key="5">
    <source>
        <dbReference type="ARBA" id="ARBA00023159"/>
    </source>
</evidence>
<name>A0A085GJG0_EWIA3</name>
<dbReference type="Pfam" id="PF00313">
    <property type="entry name" value="CSD"/>
    <property type="match status" value="1"/>
</dbReference>
<keyword evidence="2" id="KW-0963">Cytoplasm</keyword>
<evidence type="ECO:0000256" key="6">
    <source>
        <dbReference type="ARBA" id="ARBA00023163"/>
    </source>
</evidence>
<dbReference type="RefSeq" id="WP_034789203.1">
    <property type="nucleotide sequence ID" value="NZ_JMPJ01000033.1"/>
</dbReference>
<dbReference type="InterPro" id="IPR012156">
    <property type="entry name" value="Cold_shock_CspA"/>
</dbReference>
<protein>
    <submittedName>
        <fullName evidence="8">Cold shock protein</fullName>
    </submittedName>
</protein>
<dbReference type="PANTHER" id="PTHR46565">
    <property type="entry name" value="COLD SHOCK DOMAIN PROTEIN 2"/>
    <property type="match status" value="1"/>
</dbReference>
<comment type="caution">
    <text evidence="8">The sequence shown here is derived from an EMBL/GenBank/DDBJ whole genome shotgun (WGS) entry which is preliminary data.</text>
</comment>
<feature type="domain" description="CSD" evidence="7">
    <location>
        <begin position="3"/>
        <end position="69"/>
    </location>
</feature>
<dbReference type="InterPro" id="IPR012340">
    <property type="entry name" value="NA-bd_OB-fold"/>
</dbReference>
<dbReference type="GO" id="GO:0005829">
    <property type="term" value="C:cytosol"/>
    <property type="evidence" value="ECO:0007669"/>
    <property type="project" value="UniProtKB-ARBA"/>
</dbReference>
<evidence type="ECO:0000313" key="9">
    <source>
        <dbReference type="Proteomes" id="UP000028640"/>
    </source>
</evidence>
<dbReference type="AlphaFoldDB" id="A0A085GJG0"/>